<dbReference type="Pfam" id="PF13673">
    <property type="entry name" value="Acetyltransf_10"/>
    <property type="match status" value="1"/>
</dbReference>
<comment type="caution">
    <text evidence="2">The sequence shown here is derived from an EMBL/GenBank/DDBJ whole genome shotgun (WGS) entry which is preliminary data.</text>
</comment>
<proteinExistence type="predicted"/>
<accession>A0A917K5H4</accession>
<dbReference type="InterPro" id="IPR016181">
    <property type="entry name" value="Acyl_CoA_acyltransferase"/>
</dbReference>
<dbReference type="Gene3D" id="3.40.630.30">
    <property type="match status" value="1"/>
</dbReference>
<dbReference type="GO" id="GO:0016747">
    <property type="term" value="F:acyltransferase activity, transferring groups other than amino-acyl groups"/>
    <property type="evidence" value="ECO:0007669"/>
    <property type="project" value="InterPro"/>
</dbReference>
<organism evidence="2 3">
    <name type="scientific">Neoroseomonas lacus</name>
    <dbReference type="NCBI Taxonomy" id="287609"/>
    <lineage>
        <taxon>Bacteria</taxon>
        <taxon>Pseudomonadati</taxon>
        <taxon>Pseudomonadota</taxon>
        <taxon>Alphaproteobacteria</taxon>
        <taxon>Acetobacterales</taxon>
        <taxon>Acetobacteraceae</taxon>
        <taxon>Neoroseomonas</taxon>
    </lineage>
</organism>
<reference evidence="2" key="1">
    <citation type="journal article" date="2014" name="Int. J. Syst. Evol. Microbiol.">
        <title>Complete genome sequence of Corynebacterium casei LMG S-19264T (=DSM 44701T), isolated from a smear-ripened cheese.</title>
        <authorList>
            <consortium name="US DOE Joint Genome Institute (JGI-PGF)"/>
            <person name="Walter F."/>
            <person name="Albersmeier A."/>
            <person name="Kalinowski J."/>
            <person name="Ruckert C."/>
        </authorList>
    </citation>
    <scope>NUCLEOTIDE SEQUENCE</scope>
    <source>
        <strain evidence="2">CGMCC 1.3617</strain>
    </source>
</reference>
<sequence>MATLPEGLPDLARIAAAEGFRMLDVLARDWADGSNRFTATGEALFAAHDGAGRLLGMGGITRDPWVEALRMRRFYVRPVARGDGVGRALAEAALDHARASEITMVRLRAPAVAFAFWEALGFVRLPGDPVATHALTLRHV</sequence>
<dbReference type="Proteomes" id="UP000661507">
    <property type="component" value="Unassembled WGS sequence"/>
</dbReference>
<keyword evidence="3" id="KW-1185">Reference proteome</keyword>
<gene>
    <name evidence="2" type="ORF">GCM10011320_03250</name>
</gene>
<dbReference type="InterPro" id="IPR000182">
    <property type="entry name" value="GNAT_dom"/>
</dbReference>
<evidence type="ECO:0000259" key="1">
    <source>
        <dbReference type="PROSITE" id="PS51186"/>
    </source>
</evidence>
<feature type="domain" description="N-acetyltransferase" evidence="1">
    <location>
        <begin position="1"/>
        <end position="140"/>
    </location>
</feature>
<dbReference type="AlphaFoldDB" id="A0A917K5H4"/>
<name>A0A917K5H4_9PROT</name>
<evidence type="ECO:0000313" key="2">
    <source>
        <dbReference type="EMBL" id="GGI99797.1"/>
    </source>
</evidence>
<evidence type="ECO:0000313" key="3">
    <source>
        <dbReference type="Proteomes" id="UP000661507"/>
    </source>
</evidence>
<dbReference type="EMBL" id="BMKW01000001">
    <property type="protein sequence ID" value="GGI99797.1"/>
    <property type="molecule type" value="Genomic_DNA"/>
</dbReference>
<dbReference type="CDD" id="cd04301">
    <property type="entry name" value="NAT_SF"/>
    <property type="match status" value="1"/>
</dbReference>
<dbReference type="SUPFAM" id="SSF55729">
    <property type="entry name" value="Acyl-CoA N-acyltransferases (Nat)"/>
    <property type="match status" value="1"/>
</dbReference>
<reference evidence="2" key="2">
    <citation type="submission" date="2020-09" db="EMBL/GenBank/DDBJ databases">
        <authorList>
            <person name="Sun Q."/>
            <person name="Zhou Y."/>
        </authorList>
    </citation>
    <scope>NUCLEOTIDE SEQUENCE</scope>
    <source>
        <strain evidence="2">CGMCC 1.3617</strain>
    </source>
</reference>
<dbReference type="PROSITE" id="PS51186">
    <property type="entry name" value="GNAT"/>
    <property type="match status" value="1"/>
</dbReference>
<protein>
    <submittedName>
        <fullName evidence="2">Acetyltransferase</fullName>
    </submittedName>
</protein>